<keyword evidence="3" id="KW-1185">Reference proteome</keyword>
<gene>
    <name evidence="2" type="ORF">K458DRAFT_393370</name>
</gene>
<proteinExistence type="predicted"/>
<sequence>MDVTGEQRAIHDKISTLVEAPVLTQKRNWSISDPSCSSSELATTHSSAPPPYDTKAQATGNRIDPVLDRSGDSYNVENTSVFELLQSQSIPEEVDTAVDDITSWVDQLEVSIGEERKEKLARVLSSIDGFFAPGNEHDQKQCPADRSHGSAKEQESKRSVPFPKGPSTCRKKVAKSKASQPSLYESEASHAPSNPQPDSTWPFANMLACPFTKHDRQRYSLVANSCTERFGFPNPGKLVEHLKRVHSLRVPCCITCKQRFYGKTREKAEQAEQLHRNNASCQPRDITPLEPEWMTEEQDARFASSTIQGQNLSPEEKWRRLYRQLFNVQEHEPVPHPDYDFLVPSHSSLNGPSAPITQYHNLTANLAPELMGEMSPANDTSLHSGIDAVTPVNDILRQSASPQLYPAGALSLASTIETRVNTAAESTVPLAESFLTAALLNLNERMQPEVSFPYGVYQSQDSGYASLEQPPGPEAGEPLDFTEFIHTAPEDCEPSRLAEHDGP</sequence>
<feature type="compositionally biased region" description="Polar residues" evidence="1">
    <location>
        <begin position="29"/>
        <end position="47"/>
    </location>
</feature>
<evidence type="ECO:0000313" key="2">
    <source>
        <dbReference type="EMBL" id="KAF2680098.1"/>
    </source>
</evidence>
<dbReference type="AlphaFoldDB" id="A0A6G1IPS2"/>
<dbReference type="Proteomes" id="UP000799291">
    <property type="component" value="Unassembled WGS sequence"/>
</dbReference>
<name>A0A6G1IPS2_9PLEO</name>
<dbReference type="EMBL" id="MU005599">
    <property type="protein sequence ID" value="KAF2680098.1"/>
    <property type="molecule type" value="Genomic_DNA"/>
</dbReference>
<reference evidence="2" key="1">
    <citation type="journal article" date="2020" name="Stud. Mycol.">
        <title>101 Dothideomycetes genomes: a test case for predicting lifestyles and emergence of pathogens.</title>
        <authorList>
            <person name="Haridas S."/>
            <person name="Albert R."/>
            <person name="Binder M."/>
            <person name="Bloem J."/>
            <person name="Labutti K."/>
            <person name="Salamov A."/>
            <person name="Andreopoulos B."/>
            <person name="Baker S."/>
            <person name="Barry K."/>
            <person name="Bills G."/>
            <person name="Bluhm B."/>
            <person name="Cannon C."/>
            <person name="Castanera R."/>
            <person name="Culley D."/>
            <person name="Daum C."/>
            <person name="Ezra D."/>
            <person name="Gonzalez J."/>
            <person name="Henrissat B."/>
            <person name="Kuo A."/>
            <person name="Liang C."/>
            <person name="Lipzen A."/>
            <person name="Lutzoni F."/>
            <person name="Magnuson J."/>
            <person name="Mondo S."/>
            <person name="Nolan M."/>
            <person name="Ohm R."/>
            <person name="Pangilinan J."/>
            <person name="Park H.-J."/>
            <person name="Ramirez L."/>
            <person name="Alfaro M."/>
            <person name="Sun H."/>
            <person name="Tritt A."/>
            <person name="Yoshinaga Y."/>
            <person name="Zwiers L.-H."/>
            <person name="Turgeon B."/>
            <person name="Goodwin S."/>
            <person name="Spatafora J."/>
            <person name="Crous P."/>
            <person name="Grigoriev I."/>
        </authorList>
    </citation>
    <scope>NUCLEOTIDE SEQUENCE</scope>
    <source>
        <strain evidence="2">CBS 122367</strain>
    </source>
</reference>
<feature type="compositionally biased region" description="Basic and acidic residues" evidence="1">
    <location>
        <begin position="135"/>
        <end position="158"/>
    </location>
</feature>
<dbReference type="OrthoDB" id="3946556at2759"/>
<protein>
    <recommendedName>
        <fullName evidence="4">C2H2-type domain-containing protein</fullName>
    </recommendedName>
</protein>
<evidence type="ECO:0000256" key="1">
    <source>
        <dbReference type="SAM" id="MobiDB-lite"/>
    </source>
</evidence>
<organism evidence="2 3">
    <name type="scientific">Lentithecium fluviatile CBS 122367</name>
    <dbReference type="NCBI Taxonomy" id="1168545"/>
    <lineage>
        <taxon>Eukaryota</taxon>
        <taxon>Fungi</taxon>
        <taxon>Dikarya</taxon>
        <taxon>Ascomycota</taxon>
        <taxon>Pezizomycotina</taxon>
        <taxon>Dothideomycetes</taxon>
        <taxon>Pleosporomycetidae</taxon>
        <taxon>Pleosporales</taxon>
        <taxon>Massarineae</taxon>
        <taxon>Lentitheciaceae</taxon>
        <taxon>Lentithecium</taxon>
    </lineage>
</organism>
<accession>A0A6G1IPS2</accession>
<evidence type="ECO:0008006" key="4">
    <source>
        <dbReference type="Google" id="ProtNLM"/>
    </source>
</evidence>
<feature type="region of interest" description="Disordered" evidence="1">
    <location>
        <begin position="29"/>
        <end position="61"/>
    </location>
</feature>
<evidence type="ECO:0000313" key="3">
    <source>
        <dbReference type="Proteomes" id="UP000799291"/>
    </source>
</evidence>
<feature type="region of interest" description="Disordered" evidence="1">
    <location>
        <begin position="132"/>
        <end position="199"/>
    </location>
</feature>
<dbReference type="PANTHER" id="PTHR38166">
    <property type="entry name" value="C2H2-TYPE DOMAIN-CONTAINING PROTEIN-RELATED"/>
    <property type="match status" value="1"/>
</dbReference>
<dbReference type="PANTHER" id="PTHR38166:SF1">
    <property type="entry name" value="C2H2-TYPE DOMAIN-CONTAINING PROTEIN"/>
    <property type="match status" value="1"/>
</dbReference>